<dbReference type="STRING" id="77586.A0A0D9X0X8"/>
<dbReference type="HOGENOM" id="CLU_3036287_0_0_1"/>
<proteinExistence type="predicted"/>
<dbReference type="AlphaFoldDB" id="A0A0D9X0X8"/>
<dbReference type="Proteomes" id="UP000032180">
    <property type="component" value="Chromosome 7"/>
</dbReference>
<accession>A0A0D9X0X8</accession>
<evidence type="ECO:0000313" key="2">
    <source>
        <dbReference type="Proteomes" id="UP000032180"/>
    </source>
</evidence>
<dbReference type="EnsemblPlants" id="LPERR07G17650.1">
    <property type="protein sequence ID" value="LPERR07G17650.1"/>
    <property type="gene ID" value="LPERR07G17650"/>
</dbReference>
<reference evidence="1 2" key="1">
    <citation type="submission" date="2012-08" db="EMBL/GenBank/DDBJ databases">
        <title>Oryza genome evolution.</title>
        <authorList>
            <person name="Wing R.A."/>
        </authorList>
    </citation>
    <scope>NUCLEOTIDE SEQUENCE</scope>
</reference>
<keyword evidence="2" id="KW-1185">Reference proteome</keyword>
<name>A0A0D9X0X8_9ORYZ</name>
<protein>
    <submittedName>
        <fullName evidence="1">Uncharacterized protein</fullName>
    </submittedName>
</protein>
<organism evidence="1 2">
    <name type="scientific">Leersia perrieri</name>
    <dbReference type="NCBI Taxonomy" id="77586"/>
    <lineage>
        <taxon>Eukaryota</taxon>
        <taxon>Viridiplantae</taxon>
        <taxon>Streptophyta</taxon>
        <taxon>Embryophyta</taxon>
        <taxon>Tracheophyta</taxon>
        <taxon>Spermatophyta</taxon>
        <taxon>Magnoliopsida</taxon>
        <taxon>Liliopsida</taxon>
        <taxon>Poales</taxon>
        <taxon>Poaceae</taxon>
        <taxon>BOP clade</taxon>
        <taxon>Oryzoideae</taxon>
        <taxon>Oryzeae</taxon>
        <taxon>Oryzinae</taxon>
        <taxon>Leersia</taxon>
    </lineage>
</organism>
<reference evidence="2" key="2">
    <citation type="submission" date="2013-12" db="EMBL/GenBank/DDBJ databases">
        <authorList>
            <person name="Yu Y."/>
            <person name="Lee S."/>
            <person name="de Baynast K."/>
            <person name="Wissotski M."/>
            <person name="Liu L."/>
            <person name="Talag J."/>
            <person name="Goicoechea J."/>
            <person name="Angelova A."/>
            <person name="Jetty R."/>
            <person name="Kudrna D."/>
            <person name="Golser W."/>
            <person name="Rivera L."/>
            <person name="Zhang J."/>
            <person name="Wing R."/>
        </authorList>
    </citation>
    <scope>NUCLEOTIDE SEQUENCE</scope>
</reference>
<dbReference type="InterPro" id="IPR036514">
    <property type="entry name" value="SGNH_hydro_sf"/>
</dbReference>
<evidence type="ECO:0000313" key="1">
    <source>
        <dbReference type="EnsemblPlants" id="LPERR07G17650.1"/>
    </source>
</evidence>
<dbReference type="Gene3D" id="3.40.50.1110">
    <property type="entry name" value="SGNH hydrolase"/>
    <property type="match status" value="1"/>
</dbReference>
<sequence length="62" mass="6690">MEVNGTSVLVGKSCEDPSRSVSWDGVHFTEAANKFVVDQIFDGKLSDPPVPLRLACRRGGGR</sequence>
<reference evidence="1" key="3">
    <citation type="submission" date="2015-04" db="UniProtKB">
        <authorList>
            <consortium name="EnsemblPlants"/>
        </authorList>
    </citation>
    <scope>IDENTIFICATION</scope>
</reference>
<dbReference type="Gramene" id="LPERR07G17650.1">
    <property type="protein sequence ID" value="LPERR07G17650.1"/>
    <property type="gene ID" value="LPERR07G17650"/>
</dbReference>